<dbReference type="PROSITE" id="PS00463">
    <property type="entry name" value="ZN2_CY6_FUNGAL_1"/>
    <property type="match status" value="1"/>
</dbReference>
<evidence type="ECO:0000256" key="1">
    <source>
        <dbReference type="ARBA" id="ARBA00023015"/>
    </source>
</evidence>
<gene>
    <name evidence="6" type="ORF">CCUS01_12397</name>
</gene>
<evidence type="ECO:0000256" key="4">
    <source>
        <dbReference type="SAM" id="MobiDB-lite"/>
    </source>
</evidence>
<evidence type="ECO:0000313" key="6">
    <source>
        <dbReference type="EMBL" id="KAK1446530.1"/>
    </source>
</evidence>
<dbReference type="Gene3D" id="4.10.240.10">
    <property type="entry name" value="Zn(2)-C6 fungal-type DNA-binding domain"/>
    <property type="match status" value="1"/>
</dbReference>
<feature type="region of interest" description="Disordered" evidence="4">
    <location>
        <begin position="112"/>
        <end position="132"/>
    </location>
</feature>
<name>A0AAI9TVA8_9PEZI</name>
<evidence type="ECO:0000259" key="5">
    <source>
        <dbReference type="PROSITE" id="PS50048"/>
    </source>
</evidence>
<organism evidence="6 7">
    <name type="scientific">Colletotrichum cuscutae</name>
    <dbReference type="NCBI Taxonomy" id="1209917"/>
    <lineage>
        <taxon>Eukaryota</taxon>
        <taxon>Fungi</taxon>
        <taxon>Dikarya</taxon>
        <taxon>Ascomycota</taxon>
        <taxon>Pezizomycotina</taxon>
        <taxon>Sordariomycetes</taxon>
        <taxon>Hypocreomycetidae</taxon>
        <taxon>Glomerellales</taxon>
        <taxon>Glomerellaceae</taxon>
        <taxon>Colletotrichum</taxon>
        <taxon>Colletotrichum acutatum species complex</taxon>
    </lineage>
</organism>
<keyword evidence="7" id="KW-1185">Reference proteome</keyword>
<keyword evidence="1" id="KW-0805">Transcription regulation</keyword>
<dbReference type="PANTHER" id="PTHR47840">
    <property type="entry name" value="ZN(II)2CYS6 TRANSCRIPTION FACTOR (EUROFUNG)-RELATED"/>
    <property type="match status" value="1"/>
</dbReference>
<evidence type="ECO:0000256" key="2">
    <source>
        <dbReference type="ARBA" id="ARBA00023163"/>
    </source>
</evidence>
<sequence length="182" mass="20166">MAGTERGTITVRTAASERRTAAAKRRFVRRGTKSCWECRRRKIRCIFDDKGPRDTCKTCWQKGTPCVSQEFPEEDAQTAPAPVGSLGDRLNRVERLVEQLYHRVEDLDVPFPTSPQEKVAEGCSPGAEESATIGPTREACSEAVRSPSSTQNADLSTVGSGRIFERTLTDERLSINQDSITM</sequence>
<dbReference type="SUPFAM" id="SSF57701">
    <property type="entry name" value="Zn2/Cys6 DNA-binding domain"/>
    <property type="match status" value="1"/>
</dbReference>
<dbReference type="Pfam" id="PF00172">
    <property type="entry name" value="Zn_clus"/>
    <property type="match status" value="1"/>
</dbReference>
<dbReference type="InterPro" id="IPR001138">
    <property type="entry name" value="Zn2Cys6_DnaBD"/>
</dbReference>
<dbReference type="AlphaFoldDB" id="A0AAI9TVA8"/>
<comment type="caution">
    <text evidence="6">The sequence shown here is derived from an EMBL/GenBank/DDBJ whole genome shotgun (WGS) entry which is preliminary data.</text>
</comment>
<dbReference type="CDD" id="cd00067">
    <property type="entry name" value="GAL4"/>
    <property type="match status" value="1"/>
</dbReference>
<reference evidence="6" key="1">
    <citation type="submission" date="2016-11" db="EMBL/GenBank/DDBJ databases">
        <title>The genome sequence of Colletotrichum cuscutae.</title>
        <authorList>
            <person name="Baroncelli R."/>
        </authorList>
    </citation>
    <scope>NUCLEOTIDE SEQUENCE</scope>
    <source>
        <strain evidence="6">IMI 304802</strain>
    </source>
</reference>
<keyword evidence="3" id="KW-0539">Nucleus</keyword>
<dbReference type="InterPro" id="IPR036864">
    <property type="entry name" value="Zn2-C6_fun-type_DNA-bd_sf"/>
</dbReference>
<dbReference type="GO" id="GO:0008270">
    <property type="term" value="F:zinc ion binding"/>
    <property type="evidence" value="ECO:0007669"/>
    <property type="project" value="InterPro"/>
</dbReference>
<evidence type="ECO:0000256" key="3">
    <source>
        <dbReference type="ARBA" id="ARBA00023242"/>
    </source>
</evidence>
<dbReference type="PANTHER" id="PTHR47840:SF1">
    <property type="entry name" value="ZN(II)2CYS6 TRANSCRIPTION FACTOR (EUROFUNG)"/>
    <property type="match status" value="1"/>
</dbReference>
<protein>
    <recommendedName>
        <fullName evidence="5">Zn(2)-C6 fungal-type domain-containing protein</fullName>
    </recommendedName>
</protein>
<dbReference type="SMART" id="SM00066">
    <property type="entry name" value="GAL4"/>
    <property type="match status" value="1"/>
</dbReference>
<proteinExistence type="predicted"/>
<feature type="domain" description="Zn(2)-C6 fungal-type" evidence="5">
    <location>
        <begin position="34"/>
        <end position="68"/>
    </location>
</feature>
<dbReference type="Proteomes" id="UP001239213">
    <property type="component" value="Unassembled WGS sequence"/>
</dbReference>
<evidence type="ECO:0000313" key="7">
    <source>
        <dbReference type="Proteomes" id="UP001239213"/>
    </source>
</evidence>
<dbReference type="PROSITE" id="PS50048">
    <property type="entry name" value="ZN2_CY6_FUNGAL_2"/>
    <property type="match status" value="1"/>
</dbReference>
<accession>A0AAI9TVA8</accession>
<keyword evidence="2" id="KW-0804">Transcription</keyword>
<dbReference type="GO" id="GO:0000981">
    <property type="term" value="F:DNA-binding transcription factor activity, RNA polymerase II-specific"/>
    <property type="evidence" value="ECO:0007669"/>
    <property type="project" value="InterPro"/>
</dbReference>
<dbReference type="EMBL" id="MPDP01000319">
    <property type="protein sequence ID" value="KAK1446530.1"/>
    <property type="molecule type" value="Genomic_DNA"/>
</dbReference>